<evidence type="ECO:0000256" key="1">
    <source>
        <dbReference type="ARBA" id="ARBA00004442"/>
    </source>
</evidence>
<accession>A0ABQ2D1M7</accession>
<evidence type="ECO:0000313" key="4">
    <source>
        <dbReference type="EMBL" id="GGJ35758.1"/>
    </source>
</evidence>
<protein>
    <recommendedName>
        <fullName evidence="6">Prepilin-type cleavage/methylation domain-containing protein</fullName>
    </recommendedName>
</protein>
<comment type="subcellular location">
    <subcellularLocation>
        <location evidence="1">Cell outer membrane</location>
    </subcellularLocation>
</comment>
<evidence type="ECO:0000256" key="2">
    <source>
        <dbReference type="ARBA" id="ARBA00023237"/>
    </source>
</evidence>
<keyword evidence="5" id="KW-1185">Reference proteome</keyword>
<dbReference type="Proteomes" id="UP000632222">
    <property type="component" value="Unassembled WGS sequence"/>
</dbReference>
<dbReference type="RefSeq" id="WP_189002775.1">
    <property type="nucleotide sequence ID" value="NZ_BMOD01000007.1"/>
</dbReference>
<organism evidence="4 5">
    <name type="scientific">Deinococcus roseus</name>
    <dbReference type="NCBI Taxonomy" id="392414"/>
    <lineage>
        <taxon>Bacteria</taxon>
        <taxon>Thermotogati</taxon>
        <taxon>Deinococcota</taxon>
        <taxon>Deinococci</taxon>
        <taxon>Deinococcales</taxon>
        <taxon>Deinococcaceae</taxon>
        <taxon>Deinococcus</taxon>
    </lineage>
</organism>
<dbReference type="InterPro" id="IPR012902">
    <property type="entry name" value="N_methyl_site"/>
</dbReference>
<comment type="caution">
    <text evidence="4">The sequence shown here is derived from an EMBL/GenBank/DDBJ whole genome shotgun (WGS) entry which is preliminary data.</text>
</comment>
<keyword evidence="2" id="KW-0998">Cell outer membrane</keyword>
<evidence type="ECO:0000256" key="3">
    <source>
        <dbReference type="SAM" id="Phobius"/>
    </source>
</evidence>
<dbReference type="Pfam" id="PF07963">
    <property type="entry name" value="N_methyl"/>
    <property type="match status" value="1"/>
</dbReference>
<feature type="transmembrane region" description="Helical" evidence="3">
    <location>
        <begin position="7"/>
        <end position="31"/>
    </location>
</feature>
<gene>
    <name evidence="4" type="ORF">GCM10008938_22360</name>
</gene>
<evidence type="ECO:0000313" key="5">
    <source>
        <dbReference type="Proteomes" id="UP000632222"/>
    </source>
</evidence>
<proteinExistence type="predicted"/>
<keyword evidence="3" id="KW-0812">Transmembrane</keyword>
<reference evidence="5" key="1">
    <citation type="journal article" date="2019" name="Int. J. Syst. Evol. Microbiol.">
        <title>The Global Catalogue of Microorganisms (GCM) 10K type strain sequencing project: providing services to taxonomists for standard genome sequencing and annotation.</title>
        <authorList>
            <consortium name="The Broad Institute Genomics Platform"/>
            <consortium name="The Broad Institute Genome Sequencing Center for Infectious Disease"/>
            <person name="Wu L."/>
            <person name="Ma J."/>
        </authorList>
    </citation>
    <scope>NUCLEOTIDE SEQUENCE [LARGE SCALE GENOMIC DNA]</scope>
    <source>
        <strain evidence="5">JCM 14370</strain>
    </source>
</reference>
<keyword evidence="3" id="KW-0472">Membrane</keyword>
<keyword evidence="3" id="KW-1133">Transmembrane helix</keyword>
<evidence type="ECO:0008006" key="6">
    <source>
        <dbReference type="Google" id="ProtNLM"/>
    </source>
</evidence>
<dbReference type="EMBL" id="BMOD01000007">
    <property type="protein sequence ID" value="GGJ35758.1"/>
    <property type="molecule type" value="Genomic_DNA"/>
</dbReference>
<name>A0ABQ2D1M7_9DEIO</name>
<sequence>MKHHKNWGFGLFEMLISMALMGIILTALVSIENNTLNYSTQQQDRALKLITLAEVSGYVGDMTRHAVDVKTSMTVNGLSCSISNTANPCFAVMVPASLGTDATRPNKIDAYFLMVYRMEARSSIAAAYKNTNPWADSNTMVLLEYRTTVCQDTTTTACNGITPVMPSTVSNATWYLVGDNLRNKNQAGVAFNPFEYNTATMQLNIRLQVASQLRGKIIYVPGTGPQTFTVRLRNK</sequence>